<organism evidence="1 2">
    <name type="scientific">Eumeta variegata</name>
    <name type="common">Bagworm moth</name>
    <name type="synonym">Eumeta japonica</name>
    <dbReference type="NCBI Taxonomy" id="151549"/>
    <lineage>
        <taxon>Eukaryota</taxon>
        <taxon>Metazoa</taxon>
        <taxon>Ecdysozoa</taxon>
        <taxon>Arthropoda</taxon>
        <taxon>Hexapoda</taxon>
        <taxon>Insecta</taxon>
        <taxon>Pterygota</taxon>
        <taxon>Neoptera</taxon>
        <taxon>Endopterygota</taxon>
        <taxon>Lepidoptera</taxon>
        <taxon>Glossata</taxon>
        <taxon>Ditrysia</taxon>
        <taxon>Tineoidea</taxon>
        <taxon>Psychidae</taxon>
        <taxon>Oiketicinae</taxon>
        <taxon>Eumeta</taxon>
    </lineage>
</organism>
<dbReference type="STRING" id="151549.A0A4C1TFB5"/>
<reference evidence="1 2" key="1">
    <citation type="journal article" date="2019" name="Commun. Biol.">
        <title>The bagworm genome reveals a unique fibroin gene that provides high tensile strength.</title>
        <authorList>
            <person name="Kono N."/>
            <person name="Nakamura H."/>
            <person name="Ohtoshi R."/>
            <person name="Tomita M."/>
            <person name="Numata K."/>
            <person name="Arakawa K."/>
        </authorList>
    </citation>
    <scope>NUCLEOTIDE SEQUENCE [LARGE SCALE GENOMIC DNA]</scope>
</reference>
<dbReference type="AlphaFoldDB" id="A0A4C1TFB5"/>
<evidence type="ECO:0000313" key="2">
    <source>
        <dbReference type="Proteomes" id="UP000299102"/>
    </source>
</evidence>
<comment type="caution">
    <text evidence="1">The sequence shown here is derived from an EMBL/GenBank/DDBJ whole genome shotgun (WGS) entry which is preliminary data.</text>
</comment>
<keyword evidence="2" id="KW-1185">Reference proteome</keyword>
<dbReference type="PANTHER" id="PTHR46060:SF1">
    <property type="entry name" value="MARINER MOS1 TRANSPOSASE-LIKE PROTEIN"/>
    <property type="match status" value="1"/>
</dbReference>
<accession>A0A4C1TFB5</accession>
<dbReference type="GO" id="GO:0003676">
    <property type="term" value="F:nucleic acid binding"/>
    <property type="evidence" value="ECO:0007669"/>
    <property type="project" value="InterPro"/>
</dbReference>
<dbReference type="PANTHER" id="PTHR46060">
    <property type="entry name" value="MARINER MOS1 TRANSPOSASE-LIKE PROTEIN"/>
    <property type="match status" value="1"/>
</dbReference>
<sequence length="206" mass="23471">MFRATGPPFRDADFEILEHPPYSSELAPSDLLLFPRFKEYLKGQRFDDDEAVVVAVQEFLESRTRTRSGSWLMTSSIDVKDDRICFMCTRPESRGQNLQSSTGLPKTMSFGPTAVGQSRVCIDIRFAFPQMSILNSSARESVGFLPPAARVSPRALRSHRSRLRSRELCRMSFCLFCNQRNSRAPPSYELGFEGILLVDFFSWTFS</sequence>
<dbReference type="EMBL" id="BGZK01000049">
    <property type="protein sequence ID" value="GBP11991.1"/>
    <property type="molecule type" value="Genomic_DNA"/>
</dbReference>
<dbReference type="Gene3D" id="3.30.420.10">
    <property type="entry name" value="Ribonuclease H-like superfamily/Ribonuclease H"/>
    <property type="match status" value="1"/>
</dbReference>
<dbReference type="InterPro" id="IPR036397">
    <property type="entry name" value="RNaseH_sf"/>
</dbReference>
<gene>
    <name evidence="1" type="primary">SETMAR</name>
    <name evidence="1" type="ORF">EVAR_5838_1</name>
</gene>
<dbReference type="InterPro" id="IPR052709">
    <property type="entry name" value="Transposase-MT_Hybrid"/>
</dbReference>
<dbReference type="Proteomes" id="UP000299102">
    <property type="component" value="Unassembled WGS sequence"/>
</dbReference>
<evidence type="ECO:0000313" key="1">
    <source>
        <dbReference type="EMBL" id="GBP11991.1"/>
    </source>
</evidence>
<keyword evidence="1" id="KW-0808">Transferase</keyword>
<name>A0A4C1TFB5_EUMVA</name>
<protein>
    <submittedName>
        <fullName evidence="1">Histone-lysine N-methyltransferase SETMAR</fullName>
    </submittedName>
</protein>
<dbReference type="GO" id="GO:0032259">
    <property type="term" value="P:methylation"/>
    <property type="evidence" value="ECO:0007669"/>
    <property type="project" value="UniProtKB-KW"/>
</dbReference>
<dbReference type="GO" id="GO:0008168">
    <property type="term" value="F:methyltransferase activity"/>
    <property type="evidence" value="ECO:0007669"/>
    <property type="project" value="UniProtKB-KW"/>
</dbReference>
<proteinExistence type="predicted"/>
<keyword evidence="1" id="KW-0489">Methyltransferase</keyword>